<feature type="compositionally biased region" description="Polar residues" evidence="1">
    <location>
        <begin position="14"/>
        <end position="27"/>
    </location>
</feature>
<proteinExistence type="predicted"/>
<protein>
    <submittedName>
        <fullName evidence="2">Uncharacterized protein</fullName>
    </submittedName>
</protein>
<reference evidence="2" key="2">
    <citation type="submission" date="2022-06" db="UniProtKB">
        <authorList>
            <consortium name="EnsemblMetazoa"/>
        </authorList>
    </citation>
    <scope>IDENTIFICATION</scope>
    <source>
        <strain evidence="2">DF5081</strain>
    </source>
</reference>
<reference evidence="3" key="1">
    <citation type="submission" date="2010-08" db="EMBL/GenBank/DDBJ databases">
        <authorList>
            <consortium name="Caenorhabditis japonica Sequencing Consortium"/>
            <person name="Wilson R.K."/>
        </authorList>
    </citation>
    <scope>NUCLEOTIDE SEQUENCE [LARGE SCALE GENOMIC DNA]</scope>
    <source>
        <strain evidence="3">DF5081</strain>
    </source>
</reference>
<accession>A0A8R1ET48</accession>
<organism evidence="2 3">
    <name type="scientific">Caenorhabditis japonica</name>
    <dbReference type="NCBI Taxonomy" id="281687"/>
    <lineage>
        <taxon>Eukaryota</taxon>
        <taxon>Metazoa</taxon>
        <taxon>Ecdysozoa</taxon>
        <taxon>Nematoda</taxon>
        <taxon>Chromadorea</taxon>
        <taxon>Rhabditida</taxon>
        <taxon>Rhabditina</taxon>
        <taxon>Rhabditomorpha</taxon>
        <taxon>Rhabditoidea</taxon>
        <taxon>Rhabditidae</taxon>
        <taxon>Peloderinae</taxon>
        <taxon>Caenorhabditis</taxon>
    </lineage>
</organism>
<dbReference type="Proteomes" id="UP000005237">
    <property type="component" value="Unassembled WGS sequence"/>
</dbReference>
<evidence type="ECO:0000313" key="3">
    <source>
        <dbReference type="Proteomes" id="UP000005237"/>
    </source>
</evidence>
<evidence type="ECO:0000256" key="1">
    <source>
        <dbReference type="SAM" id="MobiDB-lite"/>
    </source>
</evidence>
<feature type="region of interest" description="Disordered" evidence="1">
    <location>
        <begin position="1"/>
        <end position="29"/>
    </location>
</feature>
<dbReference type="EnsemblMetazoa" id="CJA41557.1">
    <property type="protein sequence ID" value="CJA41557.1"/>
    <property type="gene ID" value="WBGene00217405"/>
</dbReference>
<evidence type="ECO:0000313" key="2">
    <source>
        <dbReference type="EnsemblMetazoa" id="CJA41557.1"/>
    </source>
</evidence>
<keyword evidence="3" id="KW-1185">Reference proteome</keyword>
<dbReference type="AlphaFoldDB" id="A0A8R1ET48"/>
<name>A0A8R1ET48_CAEJA</name>
<sequence>MSPKPSLKQPPFPLSQSLTAENGTGSADSVGMAIDMRRTNADARLPAVEDVADEVEVIAAFRRDVELDVPPPPPPIPPIDDDD</sequence>